<dbReference type="PANTHER" id="PTHR45624:SF4">
    <property type="entry name" value="CONGESTED-LIKE TRACHEA PROTEIN-RELATED"/>
    <property type="match status" value="1"/>
</dbReference>
<keyword evidence="8 9" id="KW-0472">Membrane</keyword>
<dbReference type="SUPFAM" id="SSF103506">
    <property type="entry name" value="Mitochondrial carrier"/>
    <property type="match status" value="1"/>
</dbReference>
<dbReference type="GO" id="GO:0006839">
    <property type="term" value="P:mitochondrial transport"/>
    <property type="evidence" value="ECO:0007669"/>
    <property type="project" value="TreeGrafter"/>
</dbReference>
<keyword evidence="3 10" id="KW-0813">Transport</keyword>
<dbReference type="InterPro" id="IPR023395">
    <property type="entry name" value="MCP_dom_sf"/>
</dbReference>
<dbReference type="FunCoup" id="A0A0D2VNC1">
    <property type="interactions" value="119"/>
</dbReference>
<evidence type="ECO:0000256" key="10">
    <source>
        <dbReference type="RuleBase" id="RU000488"/>
    </source>
</evidence>
<dbReference type="OMA" id="NWAVGIP"/>
<organism evidence="12 13">
    <name type="scientific">Capsaspora owczarzaki (strain ATCC 30864)</name>
    <dbReference type="NCBI Taxonomy" id="595528"/>
    <lineage>
        <taxon>Eukaryota</taxon>
        <taxon>Filasterea</taxon>
        <taxon>Capsaspora</taxon>
    </lineage>
</organism>
<dbReference type="OrthoDB" id="14252at2759"/>
<dbReference type="GO" id="GO:1902603">
    <property type="term" value="P:carnitine transmembrane transport"/>
    <property type="evidence" value="ECO:0007669"/>
    <property type="project" value="TreeGrafter"/>
</dbReference>
<name>A0A0D2VNC1_CAPO3</name>
<dbReference type="InterPro" id="IPR050567">
    <property type="entry name" value="Mitochondrial_Carrier"/>
</dbReference>
<proteinExistence type="inferred from homology"/>
<dbReference type="PhylomeDB" id="A0A0D2VNC1"/>
<dbReference type="InterPro" id="IPR002067">
    <property type="entry name" value="MCP"/>
</dbReference>
<protein>
    <submittedName>
        <fullName evidence="12">Solute carrier family 25</fullName>
    </submittedName>
</protein>
<dbReference type="PRINTS" id="PR00926">
    <property type="entry name" value="MITOCARRIER"/>
</dbReference>
<evidence type="ECO:0000256" key="7">
    <source>
        <dbReference type="ARBA" id="ARBA00023128"/>
    </source>
</evidence>
<dbReference type="eggNOG" id="KOG0758">
    <property type="taxonomic scope" value="Eukaryota"/>
</dbReference>
<dbReference type="PROSITE" id="PS50920">
    <property type="entry name" value="SOLCAR"/>
    <property type="match status" value="3"/>
</dbReference>
<evidence type="ECO:0000256" key="1">
    <source>
        <dbReference type="ARBA" id="ARBA00004225"/>
    </source>
</evidence>
<evidence type="ECO:0000256" key="6">
    <source>
        <dbReference type="ARBA" id="ARBA00022989"/>
    </source>
</evidence>
<evidence type="ECO:0000313" key="13">
    <source>
        <dbReference type="Proteomes" id="UP000008743"/>
    </source>
</evidence>
<feature type="transmembrane region" description="Helical" evidence="11">
    <location>
        <begin position="101"/>
        <end position="122"/>
    </location>
</feature>
<dbReference type="PANTHER" id="PTHR45624">
    <property type="entry name" value="MITOCHONDRIAL BASIC AMINO ACIDS TRANSPORTER-RELATED"/>
    <property type="match status" value="1"/>
</dbReference>
<sequence length="330" mass="35800">MVDWAQLEKEAASHGLLWNFAYKVARPAKPRDGPPSSLKNLLAGSFGGICLVAAGHPLDTIKVRLQTQTVVAGQAPMYTGGLDCFRKIVAREGFSGLYRGMLAPLLGVTPMYAICFVGYDIGQRIQRKTPTERLSLLQLFNAGCISGVFTTAVMVPGERVKCILQIQGAQVSQGIAPKYSGPKDVFVKVYAESGIRGIYKGTVATLLRDVPGSGAYFGAYEYLKRTLSKDGSGQNLRMHEALFAGGMAGIANWCVSIPADVLKSRLQTAPDGTYPNGLRDVFRTLVRNEGYLALYKGIGPVMLRAFPANAAMFGGYEFMLNQLYEFFPNL</sequence>
<dbReference type="Pfam" id="PF00153">
    <property type="entry name" value="Mito_carr"/>
    <property type="match status" value="3"/>
</dbReference>
<keyword evidence="6 11" id="KW-1133">Transmembrane helix</keyword>
<keyword evidence="5" id="KW-0677">Repeat</keyword>
<feature type="repeat" description="Solcar" evidence="9">
    <location>
        <begin position="35"/>
        <end position="125"/>
    </location>
</feature>
<feature type="repeat" description="Solcar" evidence="9">
    <location>
        <begin position="236"/>
        <end position="322"/>
    </location>
</feature>
<evidence type="ECO:0000256" key="3">
    <source>
        <dbReference type="ARBA" id="ARBA00022448"/>
    </source>
</evidence>
<keyword evidence="13" id="KW-1185">Reference proteome</keyword>
<evidence type="ECO:0000256" key="9">
    <source>
        <dbReference type="PROSITE-ProRule" id="PRU00282"/>
    </source>
</evidence>
<comment type="similarity">
    <text evidence="2 10">Belongs to the mitochondrial carrier (TC 2.A.29) family.</text>
</comment>
<accession>A0A0D2VNC1</accession>
<dbReference type="GO" id="GO:0015227">
    <property type="term" value="F:O-acyl-L-carnitine transmembrane transporter activity"/>
    <property type="evidence" value="ECO:0007669"/>
    <property type="project" value="TreeGrafter"/>
</dbReference>
<evidence type="ECO:0000256" key="8">
    <source>
        <dbReference type="ARBA" id="ARBA00023136"/>
    </source>
</evidence>
<dbReference type="Gene3D" id="1.50.40.10">
    <property type="entry name" value="Mitochondrial carrier domain"/>
    <property type="match status" value="2"/>
</dbReference>
<evidence type="ECO:0000256" key="2">
    <source>
        <dbReference type="ARBA" id="ARBA00006375"/>
    </source>
</evidence>
<dbReference type="RefSeq" id="XP_004363720.1">
    <property type="nucleotide sequence ID" value="XM_004363663.2"/>
</dbReference>
<keyword evidence="7" id="KW-0496">Mitochondrion</keyword>
<evidence type="ECO:0000313" key="12">
    <source>
        <dbReference type="EMBL" id="KJE91797.1"/>
    </source>
</evidence>
<dbReference type="InParanoid" id="A0A0D2VNC1"/>
<dbReference type="STRING" id="595528.A0A0D2VNC1"/>
<evidence type="ECO:0000256" key="4">
    <source>
        <dbReference type="ARBA" id="ARBA00022692"/>
    </source>
</evidence>
<gene>
    <name evidence="12" type="ORF">CAOG_002881</name>
</gene>
<feature type="repeat" description="Solcar" evidence="9">
    <location>
        <begin position="134"/>
        <end position="226"/>
    </location>
</feature>
<dbReference type="AlphaFoldDB" id="A0A0D2VNC1"/>
<comment type="subcellular location">
    <subcellularLocation>
        <location evidence="1">Mitochondrion membrane</location>
        <topology evidence="1">Multi-pass membrane protein</topology>
    </subcellularLocation>
</comment>
<dbReference type="InterPro" id="IPR018108">
    <property type="entry name" value="MCP_transmembrane"/>
</dbReference>
<keyword evidence="4 9" id="KW-0812">Transmembrane</keyword>
<reference evidence="13" key="1">
    <citation type="submission" date="2011-02" db="EMBL/GenBank/DDBJ databases">
        <title>The Genome Sequence of Capsaspora owczarzaki ATCC 30864.</title>
        <authorList>
            <person name="Russ C."/>
            <person name="Cuomo C."/>
            <person name="Burger G."/>
            <person name="Gray M.W."/>
            <person name="Holland P.W.H."/>
            <person name="King N."/>
            <person name="Lang F.B.F."/>
            <person name="Roger A.J."/>
            <person name="Ruiz-Trillo I."/>
            <person name="Young S.K."/>
            <person name="Zeng Q."/>
            <person name="Gargeya S."/>
            <person name="Alvarado L."/>
            <person name="Berlin A."/>
            <person name="Chapman S.B."/>
            <person name="Chen Z."/>
            <person name="Freedman E."/>
            <person name="Gellesch M."/>
            <person name="Goldberg J."/>
            <person name="Griggs A."/>
            <person name="Gujja S."/>
            <person name="Heilman E."/>
            <person name="Heiman D."/>
            <person name="Howarth C."/>
            <person name="Mehta T."/>
            <person name="Neiman D."/>
            <person name="Pearson M."/>
            <person name="Roberts A."/>
            <person name="Saif S."/>
            <person name="Shea T."/>
            <person name="Shenoy N."/>
            <person name="Sisk P."/>
            <person name="Stolte C."/>
            <person name="Sykes S."/>
            <person name="White J."/>
            <person name="Yandava C."/>
            <person name="Haas B."/>
            <person name="Nusbaum C."/>
            <person name="Birren B."/>
        </authorList>
    </citation>
    <scope>NUCLEOTIDE SEQUENCE</scope>
    <source>
        <strain evidence="13">ATCC 30864</strain>
    </source>
</reference>
<feature type="transmembrane region" description="Helical" evidence="11">
    <location>
        <begin position="134"/>
        <end position="155"/>
    </location>
</feature>
<evidence type="ECO:0000256" key="5">
    <source>
        <dbReference type="ARBA" id="ARBA00022737"/>
    </source>
</evidence>
<dbReference type="EMBL" id="KE346363">
    <property type="protein sequence ID" value="KJE91797.1"/>
    <property type="molecule type" value="Genomic_DNA"/>
</dbReference>
<evidence type="ECO:0000256" key="11">
    <source>
        <dbReference type="SAM" id="Phobius"/>
    </source>
</evidence>
<dbReference type="Proteomes" id="UP000008743">
    <property type="component" value="Unassembled WGS sequence"/>
</dbReference>
<dbReference type="GO" id="GO:0031966">
    <property type="term" value="C:mitochondrial membrane"/>
    <property type="evidence" value="ECO:0007669"/>
    <property type="project" value="UniProtKB-SubCell"/>
</dbReference>